<evidence type="ECO:0000256" key="1">
    <source>
        <dbReference type="SAM" id="MobiDB-lite"/>
    </source>
</evidence>
<protein>
    <submittedName>
        <fullName evidence="3">Helicase associated domain-containing protein</fullName>
    </submittedName>
</protein>
<feature type="domain" description="Helicase-associated" evidence="2">
    <location>
        <begin position="31"/>
        <end position="94"/>
    </location>
</feature>
<organism evidence="3">
    <name type="scientific">Streptomyces sp. NBC_00003</name>
    <dbReference type="NCBI Taxonomy" id="2903608"/>
    <lineage>
        <taxon>Bacteria</taxon>
        <taxon>Bacillati</taxon>
        <taxon>Actinomycetota</taxon>
        <taxon>Actinomycetes</taxon>
        <taxon>Kitasatosporales</taxon>
        <taxon>Streptomycetaceae</taxon>
        <taxon>Streptomyces</taxon>
    </lineage>
</organism>
<evidence type="ECO:0000259" key="2">
    <source>
        <dbReference type="Pfam" id="PF03457"/>
    </source>
</evidence>
<sequence>MRVSNLGVKPAVQAPPASASRGGKTEAVRGTEAFTRGLAALAQYVEREQRTVIPRQHTEQITVDGHEHEVRLGVWVSNQKSRRDKLNDEQLAALGMDWV</sequence>
<dbReference type="EMBL" id="CP108318">
    <property type="protein sequence ID" value="WTW66187.1"/>
    <property type="molecule type" value="Genomic_DNA"/>
</dbReference>
<dbReference type="Gene3D" id="6.10.140.530">
    <property type="match status" value="1"/>
</dbReference>
<dbReference type="InterPro" id="IPR005114">
    <property type="entry name" value="Helicase_assoc"/>
</dbReference>
<accession>A0AAU2VFC1</accession>
<reference evidence="3" key="1">
    <citation type="submission" date="2022-10" db="EMBL/GenBank/DDBJ databases">
        <title>The complete genomes of actinobacterial strains from the NBC collection.</title>
        <authorList>
            <person name="Joergensen T.S."/>
            <person name="Alvarez Arevalo M."/>
            <person name="Sterndorff E.B."/>
            <person name="Faurdal D."/>
            <person name="Vuksanovic O."/>
            <person name="Mourched A.-S."/>
            <person name="Charusanti P."/>
            <person name="Shaw S."/>
            <person name="Blin K."/>
            <person name="Weber T."/>
        </authorList>
    </citation>
    <scope>NUCLEOTIDE SEQUENCE</scope>
    <source>
        <strain evidence="3">NBC_00003</strain>
    </source>
</reference>
<proteinExistence type="predicted"/>
<gene>
    <name evidence="3" type="ORF">OG549_39310</name>
</gene>
<feature type="region of interest" description="Disordered" evidence="1">
    <location>
        <begin position="1"/>
        <end position="29"/>
    </location>
</feature>
<evidence type="ECO:0000313" key="3">
    <source>
        <dbReference type="EMBL" id="WTW66187.1"/>
    </source>
</evidence>
<name>A0AAU2VFC1_9ACTN</name>
<dbReference type="AlphaFoldDB" id="A0AAU2VFC1"/>
<dbReference type="Pfam" id="PF03457">
    <property type="entry name" value="HA"/>
    <property type="match status" value="1"/>
</dbReference>